<evidence type="ECO:0000313" key="7">
    <source>
        <dbReference type="EMBL" id="SFQ09318.1"/>
    </source>
</evidence>
<dbReference type="Proteomes" id="UP000183769">
    <property type="component" value="Unassembled WGS sequence"/>
</dbReference>
<dbReference type="Gene3D" id="3.30.920.30">
    <property type="entry name" value="Hypothetical protein"/>
    <property type="match status" value="1"/>
</dbReference>
<dbReference type="InterPro" id="IPR038570">
    <property type="entry name" value="HicA_sf"/>
</dbReference>
<gene>
    <name evidence="7" type="ORF">SAMN05216277_11918</name>
</gene>
<dbReference type="GO" id="GO:0016787">
    <property type="term" value="F:hydrolase activity"/>
    <property type="evidence" value="ECO:0007669"/>
    <property type="project" value="UniProtKB-KW"/>
</dbReference>
<keyword evidence="2" id="KW-0540">Nuclease</keyword>
<evidence type="ECO:0000256" key="6">
    <source>
        <dbReference type="ARBA" id="ARBA00023016"/>
    </source>
</evidence>
<evidence type="ECO:0000256" key="2">
    <source>
        <dbReference type="ARBA" id="ARBA00022722"/>
    </source>
</evidence>
<keyword evidence="1" id="KW-1277">Toxin-antitoxin system</keyword>
<dbReference type="AlphaFoldDB" id="A0A1I5VP41"/>
<dbReference type="SUPFAM" id="SSF54786">
    <property type="entry name" value="YcfA/nrd intein domain"/>
    <property type="match status" value="1"/>
</dbReference>
<dbReference type="RefSeq" id="WP_074880382.1">
    <property type="nucleotide sequence ID" value="NZ_FOXI01000019.1"/>
</dbReference>
<keyword evidence="6" id="KW-0346">Stress response</keyword>
<sequence length="84" mass="9507">MVSRDFSGDDVVTVLCNVGPFHTEKVTGSHAKLRYDPPDHHNTDPRVVTVPRKDRIRIGTLRNIAEQAGAKDFDEFCAWIDRNT</sequence>
<dbReference type="OrthoDB" id="7619at2157"/>
<evidence type="ECO:0000256" key="1">
    <source>
        <dbReference type="ARBA" id="ARBA00022649"/>
    </source>
</evidence>
<evidence type="ECO:0000256" key="3">
    <source>
        <dbReference type="ARBA" id="ARBA00022759"/>
    </source>
</evidence>
<dbReference type="EMBL" id="FOXI01000019">
    <property type="protein sequence ID" value="SFQ09318.1"/>
    <property type="molecule type" value="Genomic_DNA"/>
</dbReference>
<keyword evidence="3" id="KW-0255">Endonuclease</keyword>
<keyword evidence="4" id="KW-0378">Hydrolase</keyword>
<keyword evidence="5" id="KW-0694">RNA-binding</keyword>
<evidence type="ECO:0000256" key="4">
    <source>
        <dbReference type="ARBA" id="ARBA00022801"/>
    </source>
</evidence>
<keyword evidence="8" id="KW-1185">Reference proteome</keyword>
<proteinExistence type="predicted"/>
<evidence type="ECO:0000256" key="5">
    <source>
        <dbReference type="ARBA" id="ARBA00022884"/>
    </source>
</evidence>
<evidence type="ECO:0000313" key="8">
    <source>
        <dbReference type="Proteomes" id="UP000183769"/>
    </source>
</evidence>
<dbReference type="InterPro" id="IPR012933">
    <property type="entry name" value="HicA_mRNA_interferase"/>
</dbReference>
<protein>
    <submittedName>
        <fullName evidence="7">Predicted RNA binding protein YcfA, dsRBD-like fold, HicA-like mRNA interferase family</fullName>
    </submittedName>
</protein>
<accession>A0A1I5VP41</accession>
<dbReference type="Pfam" id="PF07927">
    <property type="entry name" value="HicA_toxin"/>
    <property type="match status" value="1"/>
</dbReference>
<reference evidence="8" key="1">
    <citation type="submission" date="2016-10" db="EMBL/GenBank/DDBJ databases">
        <authorList>
            <person name="Varghese N."/>
            <person name="Submissions S."/>
        </authorList>
    </citation>
    <scope>NUCLEOTIDE SEQUENCE [LARGE SCALE GENOMIC DNA]</scope>
    <source>
        <strain evidence="8">CGMCC 1.10329</strain>
    </source>
</reference>
<dbReference type="GO" id="GO:0004519">
    <property type="term" value="F:endonuclease activity"/>
    <property type="evidence" value="ECO:0007669"/>
    <property type="project" value="UniProtKB-KW"/>
</dbReference>
<name>A0A1I5VP41_9EURY</name>
<organism evidence="7 8">
    <name type="scientific">Halolamina pelagica</name>
    <dbReference type="NCBI Taxonomy" id="699431"/>
    <lineage>
        <taxon>Archaea</taxon>
        <taxon>Methanobacteriati</taxon>
        <taxon>Methanobacteriota</taxon>
        <taxon>Stenosarchaea group</taxon>
        <taxon>Halobacteria</taxon>
        <taxon>Halobacteriales</taxon>
        <taxon>Haloferacaceae</taxon>
    </lineage>
</organism>
<dbReference type="GO" id="GO:0003729">
    <property type="term" value="F:mRNA binding"/>
    <property type="evidence" value="ECO:0007669"/>
    <property type="project" value="InterPro"/>
</dbReference>